<dbReference type="InterPro" id="IPR003593">
    <property type="entry name" value="AAA+_ATPase"/>
</dbReference>
<evidence type="ECO:0000313" key="8">
    <source>
        <dbReference type="Proteomes" id="UP001250932"/>
    </source>
</evidence>
<dbReference type="Pfam" id="PF00158">
    <property type="entry name" value="Sigma54_activat"/>
    <property type="match status" value="1"/>
</dbReference>
<keyword evidence="4" id="KW-0238">DNA-binding</keyword>
<evidence type="ECO:0000256" key="2">
    <source>
        <dbReference type="ARBA" id="ARBA00022840"/>
    </source>
</evidence>
<evidence type="ECO:0000256" key="1">
    <source>
        <dbReference type="ARBA" id="ARBA00022741"/>
    </source>
</evidence>
<evidence type="ECO:0000256" key="5">
    <source>
        <dbReference type="ARBA" id="ARBA00023163"/>
    </source>
</evidence>
<dbReference type="PRINTS" id="PR01590">
    <property type="entry name" value="HTHFIS"/>
</dbReference>
<evidence type="ECO:0000256" key="3">
    <source>
        <dbReference type="ARBA" id="ARBA00023015"/>
    </source>
</evidence>
<keyword evidence="3" id="KW-0805">Transcription regulation</keyword>
<dbReference type="Pfam" id="PF25601">
    <property type="entry name" value="AAA_lid_14"/>
    <property type="match status" value="1"/>
</dbReference>
<dbReference type="InterPro" id="IPR025662">
    <property type="entry name" value="Sigma_54_int_dom_ATP-bd_1"/>
</dbReference>
<dbReference type="SMART" id="SM00382">
    <property type="entry name" value="AAA"/>
    <property type="match status" value="1"/>
</dbReference>
<dbReference type="InterPro" id="IPR002197">
    <property type="entry name" value="HTH_Fis"/>
</dbReference>
<keyword evidence="2" id="KW-0067">ATP-binding</keyword>
<dbReference type="Pfam" id="PF02954">
    <property type="entry name" value="HTH_8"/>
    <property type="match status" value="1"/>
</dbReference>
<feature type="domain" description="Sigma-54 factor interaction" evidence="6">
    <location>
        <begin position="60"/>
        <end position="288"/>
    </location>
</feature>
<dbReference type="PROSITE" id="PS00688">
    <property type="entry name" value="SIGMA54_INTERACT_3"/>
    <property type="match status" value="1"/>
</dbReference>
<dbReference type="InterPro" id="IPR009057">
    <property type="entry name" value="Homeodomain-like_sf"/>
</dbReference>
<dbReference type="EMBL" id="JAQOUE010000001">
    <property type="protein sequence ID" value="MDT7043164.1"/>
    <property type="molecule type" value="Genomic_DNA"/>
</dbReference>
<gene>
    <name evidence="7" type="ORF">PPG34_12460</name>
</gene>
<dbReference type="InterPro" id="IPR058031">
    <property type="entry name" value="AAA_lid_NorR"/>
</dbReference>
<evidence type="ECO:0000256" key="4">
    <source>
        <dbReference type="ARBA" id="ARBA00023125"/>
    </source>
</evidence>
<dbReference type="SUPFAM" id="SSF52540">
    <property type="entry name" value="P-loop containing nucleoside triphosphate hydrolases"/>
    <property type="match status" value="1"/>
</dbReference>
<dbReference type="Gene3D" id="1.10.8.60">
    <property type="match status" value="1"/>
</dbReference>
<reference evidence="7 8" key="1">
    <citation type="journal article" date="2023" name="ISME J.">
        <title>Cultivation and genomic characterization of novel and ubiquitous marine nitrite-oxidizing bacteria from the Nitrospirales.</title>
        <authorList>
            <person name="Mueller A.J."/>
            <person name="Daebeler A."/>
            <person name="Herbold C.W."/>
            <person name="Kirkegaard R.H."/>
            <person name="Daims H."/>
        </authorList>
    </citation>
    <scope>NUCLEOTIDE SEQUENCE [LARGE SCALE GENOMIC DNA]</scope>
    <source>
        <strain evidence="7 8">EB</strain>
    </source>
</reference>
<protein>
    <submittedName>
        <fullName evidence="7">Sigma 54-interacting transcriptional regulator</fullName>
    </submittedName>
</protein>
<comment type="caution">
    <text evidence="7">The sequence shown here is derived from an EMBL/GenBank/DDBJ whole genome shotgun (WGS) entry which is preliminary data.</text>
</comment>
<dbReference type="PANTHER" id="PTHR32071">
    <property type="entry name" value="TRANSCRIPTIONAL REGULATORY PROTEIN"/>
    <property type="match status" value="1"/>
</dbReference>
<dbReference type="PROSITE" id="PS50045">
    <property type="entry name" value="SIGMA54_INTERACT_4"/>
    <property type="match status" value="1"/>
</dbReference>
<proteinExistence type="predicted"/>
<dbReference type="SUPFAM" id="SSF46689">
    <property type="entry name" value="Homeodomain-like"/>
    <property type="match status" value="1"/>
</dbReference>
<sequence>MISHSEMAQLDLLEEVVKILTSLDSPERRIERALALLGHEPKKSMTSLKGSKGNKAMPVLIGTSPIMETLQAAIQRIASTPATVLIRGESGTGKELVARSIHVSSRRAGYPFVAVHCAAVPESLIESALFGHERGAFTGAHQRKKGRLEQASGGTLFLDEIGDIPMATQVKLLRVLQEKEYERVGGSETLPADVRVIAATHRNLEAMIQTGEFREDLYYRLNVIPLVLPPLRDRREDVPALINHFLDKFNQENRRMLQLAPSFVDLLSAYHWPGNIRELQNCIERLVALSDSKTIDIDSIPESLASYFEHMRATRMTASAAPQTSSVQQTLPDRLDAIERDRLREALTKAGWVKAKAARLLGMTTRQISYRMQKYQLVEEA</sequence>
<keyword evidence="8" id="KW-1185">Reference proteome</keyword>
<evidence type="ECO:0000313" key="7">
    <source>
        <dbReference type="EMBL" id="MDT7043164.1"/>
    </source>
</evidence>
<keyword evidence="5" id="KW-0804">Transcription</keyword>
<dbReference type="Gene3D" id="3.40.50.300">
    <property type="entry name" value="P-loop containing nucleotide triphosphate hydrolases"/>
    <property type="match status" value="1"/>
</dbReference>
<keyword evidence="1" id="KW-0547">Nucleotide-binding</keyword>
<dbReference type="PROSITE" id="PS00676">
    <property type="entry name" value="SIGMA54_INTERACT_2"/>
    <property type="match status" value="1"/>
</dbReference>
<dbReference type="InterPro" id="IPR027417">
    <property type="entry name" value="P-loop_NTPase"/>
</dbReference>
<dbReference type="Gene3D" id="1.10.10.60">
    <property type="entry name" value="Homeodomain-like"/>
    <property type="match status" value="1"/>
</dbReference>
<dbReference type="InterPro" id="IPR025944">
    <property type="entry name" value="Sigma_54_int_dom_CS"/>
</dbReference>
<name>A0ABU3KA04_9BACT</name>
<dbReference type="PROSITE" id="PS00675">
    <property type="entry name" value="SIGMA54_INTERACT_1"/>
    <property type="match status" value="1"/>
</dbReference>
<organism evidence="7 8">
    <name type="scientific">Candidatus Nitronereus thalassa</name>
    <dbReference type="NCBI Taxonomy" id="3020898"/>
    <lineage>
        <taxon>Bacteria</taxon>
        <taxon>Pseudomonadati</taxon>
        <taxon>Nitrospirota</taxon>
        <taxon>Nitrospiria</taxon>
        <taxon>Nitrospirales</taxon>
        <taxon>Nitrospiraceae</taxon>
        <taxon>Candidatus Nitronereus</taxon>
    </lineage>
</organism>
<dbReference type="CDD" id="cd00009">
    <property type="entry name" value="AAA"/>
    <property type="match status" value="1"/>
</dbReference>
<dbReference type="Proteomes" id="UP001250932">
    <property type="component" value="Unassembled WGS sequence"/>
</dbReference>
<dbReference type="RefSeq" id="WP_313833668.1">
    <property type="nucleotide sequence ID" value="NZ_JAQOUE010000001.1"/>
</dbReference>
<accession>A0ABU3KA04</accession>
<evidence type="ECO:0000259" key="6">
    <source>
        <dbReference type="PROSITE" id="PS50045"/>
    </source>
</evidence>
<dbReference type="PANTHER" id="PTHR32071:SF117">
    <property type="entry name" value="PTS-DEPENDENT DIHYDROXYACETONE KINASE OPERON REGULATORY PROTEIN-RELATED"/>
    <property type="match status" value="1"/>
</dbReference>
<dbReference type="InterPro" id="IPR002078">
    <property type="entry name" value="Sigma_54_int"/>
</dbReference>
<dbReference type="InterPro" id="IPR025943">
    <property type="entry name" value="Sigma_54_int_dom_ATP-bd_2"/>
</dbReference>